<dbReference type="HOGENOM" id="CLU_612857_0_0_1"/>
<dbReference type="PROSITE" id="PS50041">
    <property type="entry name" value="C_TYPE_LECTIN_2"/>
    <property type="match status" value="1"/>
</dbReference>
<evidence type="ECO:0000256" key="1">
    <source>
        <dbReference type="ARBA" id="ARBA00023157"/>
    </source>
</evidence>
<reference evidence="4 5" key="1">
    <citation type="journal article" date="2003" name="PLoS Biol.">
        <title>The genome sequence of Caenorhabditis briggsae: a platform for comparative genomics.</title>
        <authorList>
            <person name="Stein L.D."/>
            <person name="Bao Z."/>
            <person name="Blasiar D."/>
            <person name="Blumenthal T."/>
            <person name="Brent M.R."/>
            <person name="Chen N."/>
            <person name="Chinwalla A."/>
            <person name="Clarke L."/>
            <person name="Clee C."/>
            <person name="Coghlan A."/>
            <person name="Coulson A."/>
            <person name="D'Eustachio P."/>
            <person name="Fitch D.H."/>
            <person name="Fulton L.A."/>
            <person name="Fulton R.E."/>
            <person name="Griffiths-Jones S."/>
            <person name="Harris T.W."/>
            <person name="Hillier L.W."/>
            <person name="Kamath R."/>
            <person name="Kuwabara P.E."/>
            <person name="Mardis E.R."/>
            <person name="Marra M.A."/>
            <person name="Miner T.L."/>
            <person name="Minx P."/>
            <person name="Mullikin J.C."/>
            <person name="Plumb R.W."/>
            <person name="Rogers J."/>
            <person name="Schein J.E."/>
            <person name="Sohrmann M."/>
            <person name="Spieth J."/>
            <person name="Stajich J.E."/>
            <person name="Wei C."/>
            <person name="Willey D."/>
            <person name="Wilson R.K."/>
            <person name="Durbin R."/>
            <person name="Waterston R.H."/>
        </authorList>
    </citation>
    <scope>NUCLEOTIDE SEQUENCE [LARGE SCALE GENOMIC DNA]</scope>
    <source>
        <strain evidence="4 5">AF16</strain>
    </source>
</reference>
<organism evidence="4 5">
    <name type="scientific">Caenorhabditis briggsae</name>
    <dbReference type="NCBI Taxonomy" id="6238"/>
    <lineage>
        <taxon>Eukaryota</taxon>
        <taxon>Metazoa</taxon>
        <taxon>Ecdysozoa</taxon>
        <taxon>Nematoda</taxon>
        <taxon>Chromadorea</taxon>
        <taxon>Rhabditida</taxon>
        <taxon>Rhabditina</taxon>
        <taxon>Rhabditomorpha</taxon>
        <taxon>Rhabditoidea</taxon>
        <taxon>Rhabditidae</taxon>
        <taxon>Peloderinae</taxon>
        <taxon>Caenorhabditis</taxon>
    </lineage>
</organism>
<feature type="transmembrane region" description="Helical" evidence="2">
    <location>
        <begin position="421"/>
        <end position="440"/>
    </location>
</feature>
<evidence type="ECO:0000259" key="3">
    <source>
        <dbReference type="PROSITE" id="PS50041"/>
    </source>
</evidence>
<accession>A8X774</accession>
<dbReference type="EMBL" id="HE601079">
    <property type="protein sequence ID" value="CAP28485.1"/>
    <property type="molecule type" value="Genomic_DNA"/>
</dbReference>
<dbReference type="PANTHER" id="PTHR22991">
    <property type="entry name" value="PROTEIN CBG13490"/>
    <property type="match status" value="1"/>
</dbReference>
<dbReference type="CTD" id="8582591"/>
<keyword evidence="2" id="KW-0812">Transmembrane</keyword>
<dbReference type="InterPro" id="IPR001304">
    <property type="entry name" value="C-type_lectin-like"/>
</dbReference>
<dbReference type="KEGG" id="cbr:CBG_08706"/>
<dbReference type="WormBase" id="CBG08706">
    <property type="protein sequence ID" value="CBP47746"/>
    <property type="gene ID" value="WBGene00030452"/>
</dbReference>
<gene>
    <name evidence="4 6" type="ORF">CBG08706</name>
    <name evidence="4" type="ORF">CBG_08706</name>
</gene>
<evidence type="ECO:0000313" key="6">
    <source>
        <dbReference type="WormBase" id="CBG08706"/>
    </source>
</evidence>
<feature type="transmembrane region" description="Helical" evidence="2">
    <location>
        <begin position="267"/>
        <end position="288"/>
    </location>
</feature>
<keyword evidence="1" id="KW-1015">Disulfide bond</keyword>
<evidence type="ECO:0000313" key="4">
    <source>
        <dbReference type="EMBL" id="CAP28485.1"/>
    </source>
</evidence>
<protein>
    <submittedName>
        <fullName evidence="4">Protein CBG08706</fullName>
    </submittedName>
</protein>
<dbReference type="InParanoid" id="A8X774"/>
<dbReference type="PANTHER" id="PTHR22991:SF40">
    <property type="entry name" value="PROTEIN CBG13490"/>
    <property type="match status" value="1"/>
</dbReference>
<dbReference type="Gene3D" id="3.10.100.10">
    <property type="entry name" value="Mannose-Binding Protein A, subunit A"/>
    <property type="match status" value="1"/>
</dbReference>
<dbReference type="InterPro" id="IPR050976">
    <property type="entry name" value="Snaclec"/>
</dbReference>
<keyword evidence="2" id="KW-1133">Transmembrane helix</keyword>
<dbReference type="CDD" id="cd00037">
    <property type="entry name" value="CLECT"/>
    <property type="match status" value="1"/>
</dbReference>
<sequence length="447" mass="51762">MQETGVSKSLEFVLSAKNLSDWDQAHEDPGYAYIIHNREPKDPRTQFSNILLFYWRKHWRFVLGGLGLFILLLLIFLIVLLVPKRKSVVQTETATTRTVICAYGFQLIQNHKCWKLFTENRTFSDAERNCETLYGSSLVSIENKAENYQLGLLATIENLPIWIGLQCEGNQNGDCFWAKNNETLGVYSNFGTDQEIKNYEYIQCPKMQETGVSKSLEFVLSAKNLSDWDQAHEDPGYAYIIHNREPKDPRTQFSNILLFYWRKHWRFVLGGLGLFILLLLIFLIVLLVPKRKSVVQTETATTRTVICAYGFQLIQNHKCWKLFTENRTFSDAERNCETLDFWQRLKIFRSGLVCNVKEIRTVIASGPKTMKLWVCTAILEQIIQTGSTEAASFMTTRESGSARLAMKNCHMFVKLKQRISNVMKLFIMMICVFEIIFIIVNEIKTDL</sequence>
<evidence type="ECO:0000256" key="2">
    <source>
        <dbReference type="SAM" id="Phobius"/>
    </source>
</evidence>
<reference evidence="4 5" key="2">
    <citation type="journal article" date="2011" name="PLoS Genet.">
        <title>Caenorhabditis briggsae recombinant inbred line genotypes reveal inter-strain incompatibility and the evolution of recombination.</title>
        <authorList>
            <person name="Ross J.A."/>
            <person name="Koboldt D.C."/>
            <person name="Staisch J.E."/>
            <person name="Chamberlin H.M."/>
            <person name="Gupta B.P."/>
            <person name="Miller R.D."/>
            <person name="Baird S.E."/>
            <person name="Haag E.S."/>
        </authorList>
    </citation>
    <scope>NUCLEOTIDE SEQUENCE [LARGE SCALE GENOMIC DNA]</scope>
    <source>
        <strain evidence="4 5">AF16</strain>
    </source>
</reference>
<dbReference type="SUPFAM" id="SSF56436">
    <property type="entry name" value="C-type lectin-like"/>
    <property type="match status" value="2"/>
</dbReference>
<dbReference type="eggNOG" id="KOG4297">
    <property type="taxonomic scope" value="Eukaryota"/>
</dbReference>
<feature type="transmembrane region" description="Helical" evidence="2">
    <location>
        <begin position="61"/>
        <end position="82"/>
    </location>
</feature>
<proteinExistence type="predicted"/>
<keyword evidence="2" id="KW-0472">Membrane</keyword>
<dbReference type="Proteomes" id="UP000008549">
    <property type="component" value="Unassembled WGS sequence"/>
</dbReference>
<dbReference type="AlphaFoldDB" id="A8X774"/>
<dbReference type="RefSeq" id="XP_002640596.1">
    <property type="nucleotide sequence ID" value="XM_002640550.1"/>
</dbReference>
<dbReference type="InterPro" id="IPR016187">
    <property type="entry name" value="CTDL_fold"/>
</dbReference>
<feature type="domain" description="C-type lectin" evidence="3">
    <location>
        <begin position="109"/>
        <end position="211"/>
    </location>
</feature>
<keyword evidence="5" id="KW-1185">Reference proteome</keyword>
<dbReference type="GeneID" id="8582591"/>
<dbReference type="InterPro" id="IPR016186">
    <property type="entry name" value="C-type_lectin-like/link_sf"/>
</dbReference>
<evidence type="ECO:0000313" key="5">
    <source>
        <dbReference type="Proteomes" id="UP000008549"/>
    </source>
</evidence>
<dbReference type="Pfam" id="PF00059">
    <property type="entry name" value="Lectin_C"/>
    <property type="match status" value="1"/>
</dbReference>
<dbReference type="SMART" id="SM00034">
    <property type="entry name" value="CLECT"/>
    <property type="match status" value="1"/>
</dbReference>
<name>A8X774_CAEBR</name>